<gene>
    <name evidence="2" type="ORF">IC229_25210</name>
</gene>
<keyword evidence="1" id="KW-1133">Transmembrane helix</keyword>
<keyword evidence="1" id="KW-0472">Membrane</keyword>
<reference evidence="2" key="1">
    <citation type="submission" date="2020-09" db="EMBL/GenBank/DDBJ databases">
        <authorList>
            <person name="Kim M.K."/>
        </authorList>
    </citation>
    <scope>NUCLEOTIDE SEQUENCE</scope>
    <source>
        <strain evidence="2">BT702</strain>
    </source>
</reference>
<name>A0A926XZQ3_9BACT</name>
<evidence type="ECO:0000313" key="3">
    <source>
        <dbReference type="Proteomes" id="UP000598820"/>
    </source>
</evidence>
<dbReference type="RefSeq" id="WP_190890147.1">
    <property type="nucleotide sequence ID" value="NZ_JACWZY010000026.1"/>
</dbReference>
<feature type="transmembrane region" description="Helical" evidence="1">
    <location>
        <begin position="43"/>
        <end position="64"/>
    </location>
</feature>
<comment type="caution">
    <text evidence="2">The sequence shown here is derived from an EMBL/GenBank/DDBJ whole genome shotgun (WGS) entry which is preliminary data.</text>
</comment>
<proteinExistence type="predicted"/>
<keyword evidence="1" id="KW-0812">Transmembrane</keyword>
<protein>
    <submittedName>
        <fullName evidence="2">Uncharacterized protein</fullName>
    </submittedName>
</protein>
<sequence>MKSISYWASRHKALAITLLILGQICNAFNGISLGATLLENVPLRWLQWCMWLLLAGVIATYNFSYQAITINYQRSRNVLTLAFSANFLLFGLLGGIWSQQSIPAHSTQQVFGGRRIEVVRDTLENGNSIRSTVRSENQVDRKGVTSDDPKSTGGRRVGYVLLALLGVIVAYGMAAIACNILCAGYGFVAALVLYLGLGGLAGSVYFLKRAFQKNLKRRQDMTQEERKRDLRVFWLSWLAFIVVVSLLILINP</sequence>
<accession>A0A926XZQ3</accession>
<dbReference type="Proteomes" id="UP000598820">
    <property type="component" value="Unassembled WGS sequence"/>
</dbReference>
<dbReference type="EMBL" id="JACWZY010000026">
    <property type="protein sequence ID" value="MBD2703969.1"/>
    <property type="molecule type" value="Genomic_DNA"/>
</dbReference>
<evidence type="ECO:0000256" key="1">
    <source>
        <dbReference type="SAM" id="Phobius"/>
    </source>
</evidence>
<feature type="transmembrane region" description="Helical" evidence="1">
    <location>
        <begin position="232"/>
        <end position="250"/>
    </location>
</feature>
<dbReference type="AlphaFoldDB" id="A0A926XZQ3"/>
<feature type="transmembrane region" description="Helical" evidence="1">
    <location>
        <begin position="192"/>
        <end position="211"/>
    </location>
</feature>
<feature type="transmembrane region" description="Helical" evidence="1">
    <location>
        <begin position="159"/>
        <end position="186"/>
    </location>
</feature>
<keyword evidence="3" id="KW-1185">Reference proteome</keyword>
<evidence type="ECO:0000313" key="2">
    <source>
        <dbReference type="EMBL" id="MBD2703969.1"/>
    </source>
</evidence>
<organism evidence="2 3">
    <name type="scientific">Spirosoma profusum</name>
    <dbReference type="NCBI Taxonomy" id="2771354"/>
    <lineage>
        <taxon>Bacteria</taxon>
        <taxon>Pseudomonadati</taxon>
        <taxon>Bacteroidota</taxon>
        <taxon>Cytophagia</taxon>
        <taxon>Cytophagales</taxon>
        <taxon>Cytophagaceae</taxon>
        <taxon>Spirosoma</taxon>
    </lineage>
</organism>